<dbReference type="Proteomes" id="UP000477739">
    <property type="component" value="Unassembled WGS sequence"/>
</dbReference>
<evidence type="ECO:0000256" key="2">
    <source>
        <dbReference type="SAM" id="Phobius"/>
    </source>
</evidence>
<evidence type="ECO:0000313" key="3">
    <source>
        <dbReference type="EMBL" id="MTH48813.1"/>
    </source>
</evidence>
<dbReference type="OrthoDB" id="6461993at2"/>
<keyword evidence="2" id="KW-1133">Transmembrane helix</keyword>
<keyword evidence="2" id="KW-0812">Transmembrane</keyword>
<protein>
    <submittedName>
        <fullName evidence="3">Uncharacterized protein</fullName>
    </submittedName>
</protein>
<feature type="compositionally biased region" description="Basic and acidic residues" evidence="1">
    <location>
        <begin position="121"/>
        <end position="136"/>
    </location>
</feature>
<accession>A0A6L6IVQ0</accession>
<feature type="transmembrane region" description="Helical" evidence="2">
    <location>
        <begin position="53"/>
        <end position="75"/>
    </location>
</feature>
<keyword evidence="4" id="KW-1185">Reference proteome</keyword>
<dbReference type="RefSeq" id="WP_155110197.1">
    <property type="nucleotide sequence ID" value="NZ_WMJZ01000062.1"/>
</dbReference>
<feature type="transmembrane region" description="Helical" evidence="2">
    <location>
        <begin position="20"/>
        <end position="41"/>
    </location>
</feature>
<reference evidence="3 4" key="1">
    <citation type="submission" date="2019-11" db="EMBL/GenBank/DDBJ databases">
        <title>Escherichia alba sp. nov. isolated from the gut of plastic-eating superworms Zophobas atratus.</title>
        <authorList>
            <person name="Yang Y."/>
        </authorList>
    </citation>
    <scope>NUCLEOTIDE SEQUENCE [LARGE SCALE GENOMIC DNA]</scope>
    <source>
        <strain evidence="4">BIT-B35</strain>
    </source>
</reference>
<organism evidence="3 4">
    <name type="scientific">Intestinirhabdus alba</name>
    <dbReference type="NCBI Taxonomy" id="2899544"/>
    <lineage>
        <taxon>Bacteria</taxon>
        <taxon>Pseudomonadati</taxon>
        <taxon>Pseudomonadota</taxon>
        <taxon>Gammaproteobacteria</taxon>
        <taxon>Enterobacterales</taxon>
        <taxon>Enterobacteriaceae</taxon>
        <taxon>Intestinirhabdus</taxon>
    </lineage>
</organism>
<comment type="caution">
    <text evidence="3">The sequence shown here is derived from an EMBL/GenBank/DDBJ whole genome shotgun (WGS) entry which is preliminary data.</text>
</comment>
<evidence type="ECO:0000313" key="4">
    <source>
        <dbReference type="Proteomes" id="UP000477739"/>
    </source>
</evidence>
<name>A0A6L6IVQ0_9ENTR</name>
<feature type="region of interest" description="Disordered" evidence="1">
    <location>
        <begin position="121"/>
        <end position="151"/>
    </location>
</feature>
<proteinExistence type="predicted"/>
<keyword evidence="2" id="KW-0472">Membrane</keyword>
<dbReference type="AlphaFoldDB" id="A0A6L6IVQ0"/>
<gene>
    <name evidence="3" type="ORF">GJV78_21775</name>
</gene>
<dbReference type="EMBL" id="WMJZ01000062">
    <property type="protein sequence ID" value="MTH48813.1"/>
    <property type="molecule type" value="Genomic_DNA"/>
</dbReference>
<sequence length="403" mass="45169">MAINLKDIPAPAETPRPPKWWRWLLFLIGLFITGGTYAIFISSEKIEVNAAEFWENALALPFITWIIFLLGRLAWYNGQLATAREWNKRRERIIFNETLRGRRYLSILEISLHSALRDVTDSNGDKQRRALQEKRQALKTQPPWKGHEGVKHSRLPAEKGIIPEQLLHKKLTQILEELAQPLAAIPADVQLNVLMEYQGVLTDEQSEAVWQQCLAESQIRQPVIRIEGEGLGVIDRWLDESSHERSLLLIISSQIAPEKPDGTAEVAVGLLLGNPEQSFDIRPRASLHRPEQVLQISDLQYGIERALDWVPLTEENVTHGWLTGVDASWNVPVASTLNGLNVPLNIGRDLHNLNYTLGYPGGSAPWLAISCAAVASGNGQPQLIFSSHNHPMAPLWITIVSPA</sequence>
<evidence type="ECO:0000256" key="1">
    <source>
        <dbReference type="SAM" id="MobiDB-lite"/>
    </source>
</evidence>